<proteinExistence type="inferred from homology"/>
<dbReference type="FunFam" id="1.10.10.10:FF:000001">
    <property type="entry name" value="LysR family transcriptional regulator"/>
    <property type="match status" value="1"/>
</dbReference>
<comment type="similarity">
    <text evidence="1">Belongs to the LysR transcriptional regulatory family.</text>
</comment>
<keyword evidence="7" id="KW-1185">Reference proteome</keyword>
<dbReference type="InterPro" id="IPR058163">
    <property type="entry name" value="LysR-type_TF_proteobact-type"/>
</dbReference>
<dbReference type="SUPFAM" id="SSF46785">
    <property type="entry name" value="Winged helix' DNA-binding domain"/>
    <property type="match status" value="1"/>
</dbReference>
<reference evidence="6" key="1">
    <citation type="submission" date="2020-03" db="EMBL/GenBank/DDBJ databases">
        <title>Solimonas marina sp. nov., isolated from deep seawater of the Pacific Ocean.</title>
        <authorList>
            <person name="Liu X."/>
            <person name="Lai Q."/>
            <person name="Sun F."/>
            <person name="Gai Y."/>
            <person name="Li G."/>
            <person name="Shao Z."/>
        </authorList>
    </citation>
    <scope>NUCLEOTIDE SEQUENCE</scope>
    <source>
        <strain evidence="6">C16B3</strain>
    </source>
</reference>
<evidence type="ECO:0000256" key="2">
    <source>
        <dbReference type="ARBA" id="ARBA00023015"/>
    </source>
</evidence>
<dbReference type="GO" id="GO:0006351">
    <property type="term" value="P:DNA-templated transcription"/>
    <property type="evidence" value="ECO:0007669"/>
    <property type="project" value="TreeGrafter"/>
</dbReference>
<accession>A0A969W978</accession>
<evidence type="ECO:0000313" key="6">
    <source>
        <dbReference type="EMBL" id="NKF22318.1"/>
    </source>
</evidence>
<dbReference type="SUPFAM" id="SSF53850">
    <property type="entry name" value="Periplasmic binding protein-like II"/>
    <property type="match status" value="1"/>
</dbReference>
<dbReference type="InterPro" id="IPR005119">
    <property type="entry name" value="LysR_subst-bd"/>
</dbReference>
<dbReference type="InterPro" id="IPR000847">
    <property type="entry name" value="LysR_HTH_N"/>
</dbReference>
<keyword evidence="2" id="KW-0805">Transcription regulation</keyword>
<keyword evidence="3" id="KW-0238">DNA-binding</keyword>
<dbReference type="EMBL" id="JAAVXB010000003">
    <property type="protein sequence ID" value="NKF22318.1"/>
    <property type="molecule type" value="Genomic_DNA"/>
</dbReference>
<dbReference type="PANTHER" id="PTHR30537:SF74">
    <property type="entry name" value="HTH-TYPE TRANSCRIPTIONAL REGULATOR TRPI"/>
    <property type="match status" value="1"/>
</dbReference>
<dbReference type="AlphaFoldDB" id="A0A969W978"/>
<dbReference type="Gene3D" id="1.10.10.10">
    <property type="entry name" value="Winged helix-like DNA-binding domain superfamily/Winged helix DNA-binding domain"/>
    <property type="match status" value="1"/>
</dbReference>
<evidence type="ECO:0000256" key="3">
    <source>
        <dbReference type="ARBA" id="ARBA00023125"/>
    </source>
</evidence>
<evidence type="ECO:0000259" key="5">
    <source>
        <dbReference type="PROSITE" id="PS50931"/>
    </source>
</evidence>
<dbReference type="Pfam" id="PF00126">
    <property type="entry name" value="HTH_1"/>
    <property type="match status" value="1"/>
</dbReference>
<dbReference type="InterPro" id="IPR036388">
    <property type="entry name" value="WH-like_DNA-bd_sf"/>
</dbReference>
<dbReference type="GO" id="GO:0043565">
    <property type="term" value="F:sequence-specific DNA binding"/>
    <property type="evidence" value="ECO:0007669"/>
    <property type="project" value="TreeGrafter"/>
</dbReference>
<organism evidence="6 7">
    <name type="scientific">Solimonas marina</name>
    <dbReference type="NCBI Taxonomy" id="2714601"/>
    <lineage>
        <taxon>Bacteria</taxon>
        <taxon>Pseudomonadati</taxon>
        <taxon>Pseudomonadota</taxon>
        <taxon>Gammaproteobacteria</taxon>
        <taxon>Nevskiales</taxon>
        <taxon>Nevskiaceae</taxon>
        <taxon>Solimonas</taxon>
    </lineage>
</organism>
<sequence length="327" mass="36138">MPDQSHEIPDGGDNALPPVRAIQAFEAIVRRGSVAAAADELGVSSGAVSQQLRKIERELNVRLMKRDGRSLTLTSWGRVYYEQVRAAFDQLRRAQHRLQVARTKQGVVISTPPSLASWLQRTLLEWSLENPTVSLRVIGADSEPSLLDEGIDFRLCYGTNARRHDRFSELFRDTIVPACAPKLLRGLTVRNEVDILAGPLIEIDGDKWHRAPPSWSDWAWSCGLPPPRQESRLVVSPAGTAIDAAIGGAGFVLGPVSIIADHVRQGRLTVPIDRRIDLNEPYFLAWERNALDRRPCADLRHALIAAGRAQQRTCIDSTTPLTADTDA</sequence>
<evidence type="ECO:0000256" key="4">
    <source>
        <dbReference type="ARBA" id="ARBA00023163"/>
    </source>
</evidence>
<dbReference type="RefSeq" id="WP_168147544.1">
    <property type="nucleotide sequence ID" value="NZ_JAAVXB010000003.1"/>
</dbReference>
<name>A0A969W978_9GAMM</name>
<feature type="domain" description="HTH lysR-type" evidence="5">
    <location>
        <begin position="17"/>
        <end position="74"/>
    </location>
</feature>
<keyword evidence="4" id="KW-0804">Transcription</keyword>
<dbReference type="GO" id="GO:0003700">
    <property type="term" value="F:DNA-binding transcription factor activity"/>
    <property type="evidence" value="ECO:0007669"/>
    <property type="project" value="InterPro"/>
</dbReference>
<dbReference type="InterPro" id="IPR036390">
    <property type="entry name" value="WH_DNA-bd_sf"/>
</dbReference>
<dbReference type="PROSITE" id="PS50931">
    <property type="entry name" value="HTH_LYSR"/>
    <property type="match status" value="1"/>
</dbReference>
<dbReference type="Gene3D" id="3.40.190.10">
    <property type="entry name" value="Periplasmic binding protein-like II"/>
    <property type="match status" value="2"/>
</dbReference>
<dbReference type="Pfam" id="PF03466">
    <property type="entry name" value="LysR_substrate"/>
    <property type="match status" value="1"/>
</dbReference>
<dbReference type="Proteomes" id="UP000653472">
    <property type="component" value="Unassembled WGS sequence"/>
</dbReference>
<dbReference type="PANTHER" id="PTHR30537">
    <property type="entry name" value="HTH-TYPE TRANSCRIPTIONAL REGULATOR"/>
    <property type="match status" value="1"/>
</dbReference>
<protein>
    <submittedName>
        <fullName evidence="6">LysR family transcriptional regulator</fullName>
    </submittedName>
</protein>
<evidence type="ECO:0000313" key="7">
    <source>
        <dbReference type="Proteomes" id="UP000653472"/>
    </source>
</evidence>
<gene>
    <name evidence="6" type="ORF">G7Y82_08300</name>
</gene>
<evidence type="ECO:0000256" key="1">
    <source>
        <dbReference type="ARBA" id="ARBA00009437"/>
    </source>
</evidence>
<comment type="caution">
    <text evidence="6">The sequence shown here is derived from an EMBL/GenBank/DDBJ whole genome shotgun (WGS) entry which is preliminary data.</text>
</comment>